<evidence type="ECO:0000313" key="2">
    <source>
        <dbReference type="Proteomes" id="UP000291130"/>
    </source>
</evidence>
<dbReference type="AlphaFoldDB" id="A0A411MFY6"/>
<organism evidence="1 2">
    <name type="scientific">Pseudomonas tructae</name>
    <dbReference type="NCBI Taxonomy" id="2518644"/>
    <lineage>
        <taxon>Bacteria</taxon>
        <taxon>Pseudomonadati</taxon>
        <taxon>Pseudomonadota</taxon>
        <taxon>Gammaproteobacteria</taxon>
        <taxon>Pseudomonadales</taxon>
        <taxon>Pseudomonadaceae</taxon>
        <taxon>Pseudomonas</taxon>
    </lineage>
</organism>
<sequence>MTNLGIEGFAGRGGGQACWALWAPLIKKCAILASAKSLDQQKCDERSAMLRGDMPVFVSGSGRCGAAGAQSIASGVNFTGPQGLVAGVVDGSGKQSD</sequence>
<accession>A0A411MFY6</accession>
<dbReference type="Proteomes" id="UP000291130">
    <property type="component" value="Chromosome"/>
</dbReference>
<evidence type="ECO:0000313" key="1">
    <source>
        <dbReference type="EMBL" id="QBF25604.1"/>
    </source>
</evidence>
<protein>
    <submittedName>
        <fullName evidence="1">Uncharacterized protein</fullName>
    </submittedName>
</protein>
<reference evidence="1 2" key="1">
    <citation type="submission" date="2019-02" db="EMBL/GenBank/DDBJ databases">
        <title>Complete genome sequence of Pseudomonas sp. SNU WT1 isolated from rainbow trout.</title>
        <authorList>
            <person name="Oh W.T."/>
            <person name="Park S.C."/>
        </authorList>
    </citation>
    <scope>NUCLEOTIDE SEQUENCE [LARGE SCALE GENOMIC DNA]</scope>
    <source>
        <strain evidence="1 2">SNU WT1</strain>
    </source>
</reference>
<dbReference type="OrthoDB" id="7030465at2"/>
<keyword evidence="2" id="KW-1185">Reference proteome</keyword>
<name>A0A411MFY6_9PSED</name>
<gene>
    <name evidence="1" type="ORF">EXN22_07785</name>
</gene>
<dbReference type="KEGG" id="ptk:EXN22_07785"/>
<proteinExistence type="predicted"/>
<dbReference type="EMBL" id="CP035952">
    <property type="protein sequence ID" value="QBF25604.1"/>
    <property type="molecule type" value="Genomic_DNA"/>
</dbReference>